<keyword evidence="1" id="KW-0479">Metal-binding</keyword>
<proteinExistence type="predicted"/>
<dbReference type="GO" id="GO:0003677">
    <property type="term" value="F:DNA binding"/>
    <property type="evidence" value="ECO:0007669"/>
    <property type="project" value="UniProtKB-UniRule"/>
</dbReference>
<evidence type="ECO:0000313" key="7">
    <source>
        <dbReference type="Proteomes" id="UP000694846"/>
    </source>
</evidence>
<dbReference type="SUPFAM" id="SSF57716">
    <property type="entry name" value="Glucocorticoid receptor-like (DNA-binding domain)"/>
    <property type="match status" value="1"/>
</dbReference>
<gene>
    <name evidence="8 9" type="primary">LOC112681598</name>
</gene>
<feature type="domain" description="THAP-type" evidence="6">
    <location>
        <begin position="1"/>
        <end position="36"/>
    </location>
</feature>
<protein>
    <submittedName>
        <fullName evidence="8 9">Uncharacterized protein LOC112681598</fullName>
    </submittedName>
</protein>
<evidence type="ECO:0000256" key="3">
    <source>
        <dbReference type="ARBA" id="ARBA00022833"/>
    </source>
</evidence>
<name>A0A8B8FA03_9HEMI</name>
<sequence>MATPNQSVCSNHFGQDCYNFSLNRKILKPFAVPSLSFESIPELDLSMISPISSTSRTMHNSFESIPELDLSMISPIPSTSRTMHKHSLSPNDYLYSTPKKKNKRRFIPSAFSKYVS</sequence>
<organism evidence="7 8">
    <name type="scientific">Sipha flava</name>
    <name type="common">yellow sugarcane aphid</name>
    <dbReference type="NCBI Taxonomy" id="143950"/>
    <lineage>
        <taxon>Eukaryota</taxon>
        <taxon>Metazoa</taxon>
        <taxon>Ecdysozoa</taxon>
        <taxon>Arthropoda</taxon>
        <taxon>Hexapoda</taxon>
        <taxon>Insecta</taxon>
        <taxon>Pterygota</taxon>
        <taxon>Neoptera</taxon>
        <taxon>Paraneoptera</taxon>
        <taxon>Hemiptera</taxon>
        <taxon>Sternorrhyncha</taxon>
        <taxon>Aphidomorpha</taxon>
        <taxon>Aphidoidea</taxon>
        <taxon>Aphididae</taxon>
        <taxon>Sipha</taxon>
    </lineage>
</organism>
<dbReference type="AlphaFoldDB" id="A0A8B8FA03"/>
<evidence type="ECO:0000313" key="9">
    <source>
        <dbReference type="RefSeq" id="XP_025407629.1"/>
    </source>
</evidence>
<evidence type="ECO:0000256" key="5">
    <source>
        <dbReference type="PROSITE-ProRule" id="PRU00309"/>
    </source>
</evidence>
<dbReference type="InterPro" id="IPR006612">
    <property type="entry name" value="THAP_Znf"/>
</dbReference>
<evidence type="ECO:0000256" key="2">
    <source>
        <dbReference type="ARBA" id="ARBA00022771"/>
    </source>
</evidence>
<evidence type="ECO:0000313" key="8">
    <source>
        <dbReference type="RefSeq" id="XP_025407628.1"/>
    </source>
</evidence>
<dbReference type="RefSeq" id="XP_025407629.1">
    <property type="nucleotide sequence ID" value="XM_025551844.1"/>
</dbReference>
<dbReference type="GO" id="GO:0008270">
    <property type="term" value="F:zinc ion binding"/>
    <property type="evidence" value="ECO:0007669"/>
    <property type="project" value="UniProtKB-KW"/>
</dbReference>
<dbReference type="Proteomes" id="UP000694846">
    <property type="component" value="Unplaced"/>
</dbReference>
<dbReference type="GeneID" id="112681598"/>
<evidence type="ECO:0000256" key="4">
    <source>
        <dbReference type="ARBA" id="ARBA00023125"/>
    </source>
</evidence>
<accession>A0A8B8FA03</accession>
<evidence type="ECO:0000259" key="6">
    <source>
        <dbReference type="PROSITE" id="PS50950"/>
    </source>
</evidence>
<evidence type="ECO:0000256" key="1">
    <source>
        <dbReference type="ARBA" id="ARBA00022723"/>
    </source>
</evidence>
<keyword evidence="7" id="KW-1185">Reference proteome</keyword>
<keyword evidence="3" id="KW-0862">Zinc</keyword>
<dbReference type="PROSITE" id="PS50950">
    <property type="entry name" value="ZF_THAP"/>
    <property type="match status" value="1"/>
</dbReference>
<keyword evidence="4 5" id="KW-0238">DNA-binding</keyword>
<dbReference type="RefSeq" id="XP_025407628.1">
    <property type="nucleotide sequence ID" value="XM_025551843.1"/>
</dbReference>
<keyword evidence="2 5" id="KW-0863">Zinc-finger</keyword>
<reference evidence="8 9" key="1">
    <citation type="submission" date="2025-04" db="UniProtKB">
        <authorList>
            <consortium name="RefSeq"/>
        </authorList>
    </citation>
    <scope>IDENTIFICATION</scope>
    <source>
        <tissue evidence="8 9">Whole body</tissue>
    </source>
</reference>